<organism evidence="20 21">
    <name type="scientific">Flexistipes sinusarabici (strain ATCC 49648 / DSM 4947 / MAS 10)</name>
    <dbReference type="NCBI Taxonomy" id="717231"/>
    <lineage>
        <taxon>Bacteria</taxon>
        <taxon>Pseudomonadati</taxon>
        <taxon>Deferribacterota</taxon>
        <taxon>Deferribacteres</taxon>
        <taxon>Deferribacterales</taxon>
        <taxon>Flexistipitaceae</taxon>
        <taxon>Flexistipes</taxon>
    </lineage>
</organism>
<dbReference type="RefSeq" id="WP_013885830.1">
    <property type="nucleotide sequence ID" value="NC_015672.1"/>
</dbReference>
<evidence type="ECO:0000256" key="15">
    <source>
        <dbReference type="ARBA" id="ARBA00023008"/>
    </source>
</evidence>
<keyword evidence="17 18" id="KW-0472">Membrane</keyword>
<evidence type="ECO:0000256" key="18">
    <source>
        <dbReference type="RuleBase" id="RU362081"/>
    </source>
</evidence>
<evidence type="ECO:0000256" key="12">
    <source>
        <dbReference type="ARBA" id="ARBA00022842"/>
    </source>
</evidence>
<evidence type="ECO:0000256" key="9">
    <source>
        <dbReference type="ARBA" id="ARBA00022741"/>
    </source>
</evidence>
<dbReference type="eggNOG" id="COG2217">
    <property type="taxonomic scope" value="Bacteria"/>
</dbReference>
<dbReference type="GO" id="GO:0055070">
    <property type="term" value="P:copper ion homeostasis"/>
    <property type="evidence" value="ECO:0007669"/>
    <property type="project" value="TreeGrafter"/>
</dbReference>
<dbReference type="STRING" id="717231.Flexsi_0650"/>
<dbReference type="PROSITE" id="PS01047">
    <property type="entry name" value="HMA_1"/>
    <property type="match status" value="2"/>
</dbReference>
<keyword evidence="8" id="KW-0677">Repeat</keyword>
<feature type="domain" description="HMA" evidence="19">
    <location>
        <begin position="74"/>
        <end position="140"/>
    </location>
</feature>
<feature type="transmembrane region" description="Helical" evidence="18">
    <location>
        <begin position="747"/>
        <end position="764"/>
    </location>
</feature>
<feature type="transmembrane region" description="Helical" evidence="18">
    <location>
        <begin position="194"/>
        <end position="213"/>
    </location>
</feature>
<evidence type="ECO:0000256" key="1">
    <source>
        <dbReference type="ARBA" id="ARBA00004651"/>
    </source>
</evidence>
<dbReference type="Proteomes" id="UP000006621">
    <property type="component" value="Chromosome"/>
</dbReference>
<dbReference type="InterPro" id="IPR023298">
    <property type="entry name" value="ATPase_P-typ_TM_dom_sf"/>
</dbReference>
<keyword evidence="16" id="KW-0406">Ion transport</keyword>
<dbReference type="NCBIfam" id="TIGR01494">
    <property type="entry name" value="ATPase_P-type"/>
    <property type="match status" value="1"/>
</dbReference>
<dbReference type="NCBIfam" id="TIGR01511">
    <property type="entry name" value="ATPase-IB1_Cu"/>
    <property type="match status" value="1"/>
</dbReference>
<dbReference type="InterPro" id="IPR018303">
    <property type="entry name" value="ATPase_P-typ_P_site"/>
</dbReference>
<feature type="transmembrane region" description="Helical" evidence="18">
    <location>
        <begin position="439"/>
        <end position="461"/>
    </location>
</feature>
<dbReference type="GO" id="GO:0060003">
    <property type="term" value="P:copper ion export"/>
    <property type="evidence" value="ECO:0007669"/>
    <property type="project" value="UniProtKB-ARBA"/>
</dbReference>
<keyword evidence="7 18" id="KW-0479">Metal-binding</keyword>
<keyword evidence="20" id="KW-0378">Hydrolase</keyword>
<evidence type="ECO:0000256" key="5">
    <source>
        <dbReference type="ARBA" id="ARBA00022475"/>
    </source>
</evidence>
<dbReference type="FunFam" id="2.70.150.10:FF:000020">
    <property type="entry name" value="Copper-exporting P-type ATPase A"/>
    <property type="match status" value="1"/>
</dbReference>
<comment type="similarity">
    <text evidence="2 18">Belongs to the cation transport ATPase (P-type) (TC 3.A.3) family. Type IB subfamily.</text>
</comment>
<evidence type="ECO:0000259" key="19">
    <source>
        <dbReference type="PROSITE" id="PS50846"/>
    </source>
</evidence>
<dbReference type="InterPro" id="IPR001757">
    <property type="entry name" value="P_typ_ATPase"/>
</dbReference>
<dbReference type="Gene3D" id="3.40.50.1000">
    <property type="entry name" value="HAD superfamily/HAD-like"/>
    <property type="match status" value="1"/>
</dbReference>
<evidence type="ECO:0000256" key="4">
    <source>
        <dbReference type="ARBA" id="ARBA00022448"/>
    </source>
</evidence>
<dbReference type="GO" id="GO:0005507">
    <property type="term" value="F:copper ion binding"/>
    <property type="evidence" value="ECO:0007669"/>
    <property type="project" value="InterPro"/>
</dbReference>
<evidence type="ECO:0000256" key="3">
    <source>
        <dbReference type="ARBA" id="ARBA00012517"/>
    </source>
</evidence>
<keyword evidence="13" id="KW-1278">Translocase</keyword>
<dbReference type="PRINTS" id="PR00943">
    <property type="entry name" value="CUATPASE"/>
</dbReference>
<keyword evidence="11 18" id="KW-0067">ATP-binding</keyword>
<dbReference type="AlphaFoldDB" id="F8E3Q3"/>
<gene>
    <name evidence="20" type="ordered locus">Flexsi_0650</name>
</gene>
<reference evidence="20 21" key="1">
    <citation type="journal article" date="2011" name="Stand. Genomic Sci.">
        <title>Genome sequence of the moderately thermophilic halophile Flexistipes sinusarabici strain (MAS10).</title>
        <authorList>
            <person name="Lapidus A."/>
            <person name="Chertkov O."/>
            <person name="Nolan M."/>
            <person name="Lucas S."/>
            <person name="Hammon N."/>
            <person name="Deshpande S."/>
            <person name="Cheng J.F."/>
            <person name="Tapia R."/>
            <person name="Han C."/>
            <person name="Goodwin L."/>
            <person name="Pitluck S."/>
            <person name="Liolios K."/>
            <person name="Pagani I."/>
            <person name="Ivanova N."/>
            <person name="Huntemann M."/>
            <person name="Mavromatis K."/>
            <person name="Mikhailova N."/>
            <person name="Pati A."/>
            <person name="Chen A."/>
            <person name="Palaniappan K."/>
            <person name="Land M."/>
            <person name="Hauser L."/>
            <person name="Brambilla E.M."/>
            <person name="Rohde M."/>
            <person name="Abt B."/>
            <person name="Spring S."/>
            <person name="Goker M."/>
            <person name="Bristow J."/>
            <person name="Eisen J.A."/>
            <person name="Markowitz V."/>
            <person name="Hugenholtz P."/>
            <person name="Kyrpides N.C."/>
            <person name="Klenk H.P."/>
            <person name="Woyke T."/>
        </authorList>
    </citation>
    <scope>NUCLEOTIDE SEQUENCE [LARGE SCALE GENOMIC DNA]</scope>
    <source>
        <strain evidence="21">DSM 4947 / MAS 10</strain>
    </source>
</reference>
<dbReference type="InterPro" id="IPR023299">
    <property type="entry name" value="ATPase_P-typ_cyto_dom_N"/>
</dbReference>
<dbReference type="SFLD" id="SFLDS00003">
    <property type="entry name" value="Haloacid_Dehalogenase"/>
    <property type="match status" value="1"/>
</dbReference>
<reference evidence="21" key="2">
    <citation type="submission" date="2011-06" db="EMBL/GenBank/DDBJ databases">
        <title>The complete genome of Flexistipes sinusarabici DSM 4947.</title>
        <authorList>
            <person name="Lucas S."/>
            <person name="Han J."/>
            <person name="Lapidus A."/>
            <person name="Bruce D."/>
            <person name="Goodwin L."/>
            <person name="Pitluck S."/>
            <person name="Peters L."/>
            <person name="Kyrpides N."/>
            <person name="Mavromatis K."/>
            <person name="Ivanova N."/>
            <person name="Mikhailova N."/>
            <person name="Chertkov O."/>
            <person name="Detter J.C."/>
            <person name="Tapia R."/>
            <person name="Han C."/>
            <person name="Land M."/>
            <person name="Hauser L."/>
            <person name="Markowitz V."/>
            <person name="Cheng J.-F."/>
            <person name="Hugenholtz P."/>
            <person name="Woyke T."/>
            <person name="Wu D."/>
            <person name="Spring S."/>
            <person name="Schroeder M."/>
            <person name="Brambilla E."/>
            <person name="Klenk H.-P."/>
            <person name="Eisen J.A."/>
        </authorList>
    </citation>
    <scope>NUCLEOTIDE SEQUENCE [LARGE SCALE GENOMIC DNA]</scope>
    <source>
        <strain evidence="21">DSM 4947 / MAS 10</strain>
    </source>
</reference>
<dbReference type="GO" id="GO:0140581">
    <property type="term" value="F:P-type monovalent copper transporter activity"/>
    <property type="evidence" value="ECO:0007669"/>
    <property type="project" value="UniProtKB-EC"/>
</dbReference>
<keyword evidence="12" id="KW-0460">Magnesium</keyword>
<evidence type="ECO:0000256" key="16">
    <source>
        <dbReference type="ARBA" id="ARBA00023065"/>
    </source>
</evidence>
<dbReference type="OrthoDB" id="9813266at2"/>
<dbReference type="InterPro" id="IPR006121">
    <property type="entry name" value="HMA_dom"/>
</dbReference>
<feature type="domain" description="HMA" evidence="19">
    <location>
        <begin position="7"/>
        <end position="72"/>
    </location>
</feature>
<feature type="transmembrane region" description="Helical" evidence="18">
    <location>
        <begin position="160"/>
        <end position="182"/>
    </location>
</feature>
<dbReference type="InterPro" id="IPR036412">
    <property type="entry name" value="HAD-like_sf"/>
</dbReference>
<keyword evidence="5 18" id="KW-1003">Cell membrane</keyword>
<evidence type="ECO:0000256" key="8">
    <source>
        <dbReference type="ARBA" id="ARBA00022737"/>
    </source>
</evidence>
<dbReference type="PROSITE" id="PS50846">
    <property type="entry name" value="HMA_2"/>
    <property type="match status" value="2"/>
</dbReference>
<dbReference type="Pfam" id="PF00403">
    <property type="entry name" value="HMA"/>
    <property type="match status" value="2"/>
</dbReference>
<dbReference type="SUPFAM" id="SSF55008">
    <property type="entry name" value="HMA, heavy metal-associated domain"/>
    <property type="match status" value="2"/>
</dbReference>
<dbReference type="Gene3D" id="3.40.1110.10">
    <property type="entry name" value="Calcium-transporting ATPase, cytoplasmic domain N"/>
    <property type="match status" value="1"/>
</dbReference>
<dbReference type="FunFam" id="3.30.70.100:FF:000005">
    <property type="entry name" value="Copper-exporting P-type ATPase A"/>
    <property type="match status" value="2"/>
</dbReference>
<dbReference type="KEGG" id="fsi:Flexsi_0650"/>
<dbReference type="InterPro" id="IPR059000">
    <property type="entry name" value="ATPase_P-type_domA"/>
</dbReference>
<dbReference type="CDD" id="cd02094">
    <property type="entry name" value="P-type_ATPase_Cu-like"/>
    <property type="match status" value="1"/>
</dbReference>
<dbReference type="InterPro" id="IPR044492">
    <property type="entry name" value="P_typ_ATPase_HD_dom"/>
</dbReference>
<evidence type="ECO:0000256" key="14">
    <source>
        <dbReference type="ARBA" id="ARBA00022989"/>
    </source>
</evidence>
<dbReference type="SUPFAM" id="SSF81665">
    <property type="entry name" value="Calcium ATPase, transmembrane domain M"/>
    <property type="match status" value="1"/>
</dbReference>
<dbReference type="HOGENOM" id="CLU_001771_0_3_0"/>
<dbReference type="PRINTS" id="PR00119">
    <property type="entry name" value="CATATPASE"/>
</dbReference>
<evidence type="ECO:0000256" key="7">
    <source>
        <dbReference type="ARBA" id="ARBA00022723"/>
    </source>
</evidence>
<feature type="transmembrane region" description="Helical" evidence="18">
    <location>
        <begin position="407"/>
        <end position="427"/>
    </location>
</feature>
<feature type="transmembrane region" description="Helical" evidence="18">
    <location>
        <begin position="250"/>
        <end position="270"/>
    </location>
</feature>
<feature type="transmembrane region" description="Helical" evidence="18">
    <location>
        <begin position="770"/>
        <end position="788"/>
    </location>
</feature>
<dbReference type="GO" id="GO:0005886">
    <property type="term" value="C:plasma membrane"/>
    <property type="evidence" value="ECO:0007669"/>
    <property type="project" value="UniProtKB-SubCell"/>
</dbReference>
<evidence type="ECO:0000256" key="17">
    <source>
        <dbReference type="ARBA" id="ARBA00023136"/>
    </source>
</evidence>
<dbReference type="GO" id="GO:0043682">
    <property type="term" value="F:P-type divalent copper transporter activity"/>
    <property type="evidence" value="ECO:0007669"/>
    <property type="project" value="TreeGrafter"/>
</dbReference>
<dbReference type="InterPro" id="IPR036163">
    <property type="entry name" value="HMA_dom_sf"/>
</dbReference>
<dbReference type="InterPro" id="IPR006122">
    <property type="entry name" value="HMA_Cu_ion-bd"/>
</dbReference>
<evidence type="ECO:0000256" key="13">
    <source>
        <dbReference type="ARBA" id="ARBA00022967"/>
    </source>
</evidence>
<keyword evidence="15" id="KW-0186">Copper</keyword>
<dbReference type="SFLD" id="SFLDF00027">
    <property type="entry name" value="p-type_atpase"/>
    <property type="match status" value="1"/>
</dbReference>
<evidence type="ECO:0000313" key="20">
    <source>
        <dbReference type="EMBL" id="AEI14326.1"/>
    </source>
</evidence>
<protein>
    <recommendedName>
        <fullName evidence="3">P-type Cu(+) transporter</fullName>
        <ecNumber evidence="3">7.2.2.8</ecNumber>
    </recommendedName>
</protein>
<comment type="subcellular location">
    <subcellularLocation>
        <location evidence="1">Cell membrane</location>
        <topology evidence="1">Multi-pass membrane protein</topology>
    </subcellularLocation>
</comment>
<keyword evidence="21" id="KW-1185">Reference proteome</keyword>
<evidence type="ECO:0000313" key="21">
    <source>
        <dbReference type="Proteomes" id="UP000006621"/>
    </source>
</evidence>
<dbReference type="Gene3D" id="2.70.150.10">
    <property type="entry name" value="Calcium-transporting ATPase, cytoplasmic transduction domain A"/>
    <property type="match status" value="1"/>
</dbReference>
<dbReference type="CDD" id="cd00371">
    <property type="entry name" value="HMA"/>
    <property type="match status" value="2"/>
</dbReference>
<keyword evidence="6 18" id="KW-0812">Transmembrane</keyword>
<dbReference type="PANTHER" id="PTHR43520">
    <property type="entry name" value="ATP7, ISOFORM B"/>
    <property type="match status" value="1"/>
</dbReference>
<dbReference type="NCBIfam" id="TIGR00003">
    <property type="entry name" value="copper ion binding protein"/>
    <property type="match status" value="2"/>
</dbReference>
<keyword evidence="10" id="KW-0187">Copper transport</keyword>
<name>F8E3Q3_FLESM</name>
<proteinExistence type="inferred from homology"/>
<feature type="transmembrane region" description="Helical" evidence="18">
    <location>
        <begin position="225"/>
        <end position="244"/>
    </location>
</feature>
<dbReference type="InterPro" id="IPR017969">
    <property type="entry name" value="Heavy-metal-associated_CS"/>
</dbReference>
<evidence type="ECO:0000256" key="6">
    <source>
        <dbReference type="ARBA" id="ARBA00022692"/>
    </source>
</evidence>
<dbReference type="NCBIfam" id="TIGR01525">
    <property type="entry name" value="ATPase-IB_hvy"/>
    <property type="match status" value="1"/>
</dbReference>
<dbReference type="PANTHER" id="PTHR43520:SF8">
    <property type="entry name" value="P-TYPE CU(+) TRANSPORTER"/>
    <property type="match status" value="1"/>
</dbReference>
<dbReference type="GO" id="GO:0005524">
    <property type="term" value="F:ATP binding"/>
    <property type="evidence" value="ECO:0007669"/>
    <property type="project" value="UniProtKB-UniRule"/>
</dbReference>
<dbReference type="EMBL" id="CP002858">
    <property type="protein sequence ID" value="AEI14326.1"/>
    <property type="molecule type" value="Genomic_DNA"/>
</dbReference>
<dbReference type="Gene3D" id="3.30.70.100">
    <property type="match status" value="2"/>
</dbReference>
<keyword evidence="14 18" id="KW-1133">Transmembrane helix</keyword>
<dbReference type="GO" id="GO:0016887">
    <property type="term" value="F:ATP hydrolysis activity"/>
    <property type="evidence" value="ECO:0007669"/>
    <property type="project" value="InterPro"/>
</dbReference>
<dbReference type="Pfam" id="PF00122">
    <property type="entry name" value="E1-E2_ATPase"/>
    <property type="match status" value="1"/>
</dbReference>
<keyword evidence="9 18" id="KW-0547">Nucleotide-binding</keyword>
<sequence length="796" mass="85712">MSENKGKEYTIKINGMTCAACSSRIEKKLSKKDGFGNVTVNLQTEKAKITTYGNASVNDAVKIIEDLGYGVEKKSVELKVKGMTCAACSSRIEKKLNKMSGVLNATVNLTTEKASVEYIAGLLDVQDFIETIDSLGYQAFTQEDSEKSEGKGFTEGQKQLFKFIFSAVFSFPLLLGMVFNLFSIKFAGGLLTEPLVQIILATPVQFYAGWQFYKGAYKNLKHLTANMDVLVAMGTSAAYFYSVYNIFAGGHLYFETSAILITLILLGKYLEARAKEKTSDAIEKLMNLAPQKARILRQGETIEVPVEEVVPGDTVIVKAGEKLPVDGEITEGSPTIDESMLTGESIPAERKEGEEVFCGTINKFKPFRYKATKVGEDTTLSQIIKIVEDAQSSKAPIQRFADIISGYFVPAVIAVAVLTFVIWYFFISGGNVEASLMPSIAVLVIACPCALGLATPTSIMVGTGKGAENGILFKGGAYLEQLGNVNAFCFDKTGTLTEGKPSVKSVVVLTEEYSEEDIIKITASLENHSEHPLAASIVQYYGESGGLLNASDIETVPGGGVRGKVEERNVLVGNPAFIGENFKITESDKQRIADLQGEGQTVVVVLIDDKISGLIGIADTIRKDAKEVVGKLKSEGIKVYMITGDNRKTANKIAELLGIDEVLAEVKPSDKADKIKQLQSEGYKVAMAGDGINDAPALATSDLGIAVGSGSDVAVETGDITIMSDNLMNVYKAVSLSRATIKNIKQNLFWALIYNTLGIPVAAFGFLNPVIAGGAMAFSSVSVVSNALRLKKWRFE</sequence>
<dbReference type="SFLD" id="SFLDG00002">
    <property type="entry name" value="C1.7:_P-type_atpase_like"/>
    <property type="match status" value="1"/>
</dbReference>
<evidence type="ECO:0000256" key="11">
    <source>
        <dbReference type="ARBA" id="ARBA00022840"/>
    </source>
</evidence>
<dbReference type="InterPro" id="IPR023214">
    <property type="entry name" value="HAD_sf"/>
</dbReference>
<dbReference type="PROSITE" id="PS00154">
    <property type="entry name" value="ATPASE_E1_E2"/>
    <property type="match status" value="1"/>
</dbReference>
<dbReference type="InterPro" id="IPR008250">
    <property type="entry name" value="ATPase_P-typ_transduc_dom_A_sf"/>
</dbReference>
<dbReference type="SUPFAM" id="SSF81653">
    <property type="entry name" value="Calcium ATPase, transduction domain A"/>
    <property type="match status" value="1"/>
</dbReference>
<dbReference type="EC" id="7.2.2.8" evidence="3"/>
<dbReference type="InterPro" id="IPR027256">
    <property type="entry name" value="P-typ_ATPase_IB"/>
</dbReference>
<dbReference type="SUPFAM" id="SSF56784">
    <property type="entry name" value="HAD-like"/>
    <property type="match status" value="1"/>
</dbReference>
<dbReference type="Pfam" id="PF00702">
    <property type="entry name" value="Hydrolase"/>
    <property type="match status" value="1"/>
</dbReference>
<dbReference type="PRINTS" id="PR00942">
    <property type="entry name" value="CUATPASEI"/>
</dbReference>
<evidence type="ECO:0000256" key="10">
    <source>
        <dbReference type="ARBA" id="ARBA00022796"/>
    </source>
</evidence>
<keyword evidence="4" id="KW-0813">Transport</keyword>
<accession>F8E3Q3</accession>
<evidence type="ECO:0000256" key="2">
    <source>
        <dbReference type="ARBA" id="ARBA00006024"/>
    </source>
</evidence>